<dbReference type="Pfam" id="PF00078">
    <property type="entry name" value="RVT_1"/>
    <property type="match status" value="1"/>
</dbReference>
<dbReference type="InterPro" id="IPR043502">
    <property type="entry name" value="DNA/RNA_pol_sf"/>
</dbReference>
<sequence length="491" mass="56991">MNDPEKSDFGIVAVKPTNKAGRPVAELVERRPGTKGNAEQQRMHRTQGRDRMSQSLDRVRKAARLRKKDRFTALFHHITVDALRTAFYALRRKAAPGVDGMTWQDYEAELEPRLIDLHARVQRGAYRPQPSRRTFIPKADGKQRPLAIAALEDKIVQGATVMVLNAIYEGDFCGFSYGFRPGRGPHDALDALCVAIDHRKVSWIIDADIQNFFGAVSQKWLVRFLEHRVGDKRIIRLIQEWLKAGILEDGVVTVDDKGTGQGSVISPLLGNIYLHYVLDLWAKRWRQHDAAGDMVIVRYADDLVVGFEREDDARRFLDAMRARLEEFELSLHPDKTRLIEFGRFAAANRKRRGLGKPETFMFLGFTFICGKSRSGRFQLQRKTRGDRMRTKLRNIKEELWRRMHWPIPEQGKWLRQIVSGHFAYFAVPTNARALAAFRHHVEELWRRTLRRRSQKDGFTWGRTTKVTEHWLPKPRILHPWPDVRFAVTHPR</sequence>
<feature type="domain" description="Reverse transcriptase" evidence="3">
    <location>
        <begin position="117"/>
        <end position="367"/>
    </location>
</feature>
<dbReference type="InterPro" id="IPR000477">
    <property type="entry name" value="RT_dom"/>
</dbReference>
<protein>
    <submittedName>
        <fullName evidence="4">Group II intron reverse transcriptase/maturase</fullName>
        <ecNumber evidence="4">2.7.7.49</ecNumber>
    </submittedName>
</protein>
<dbReference type="InterPro" id="IPR051083">
    <property type="entry name" value="GrpII_Intron_Splice-Mob/Def"/>
</dbReference>
<gene>
    <name evidence="4" type="primary">ltrA</name>
    <name evidence="4" type="ORF">ACFSOZ_03985</name>
</gene>
<dbReference type="RefSeq" id="WP_095090362.1">
    <property type="nucleotide sequence ID" value="NZ_JBHUGZ010000001.1"/>
</dbReference>
<accession>A0ABW4U6S0</accession>
<keyword evidence="5" id="KW-1185">Reference proteome</keyword>
<dbReference type="Proteomes" id="UP001597405">
    <property type="component" value="Unassembled WGS sequence"/>
</dbReference>
<keyword evidence="4" id="KW-0548">Nucleotidyltransferase</keyword>
<dbReference type="PANTHER" id="PTHR34047">
    <property type="entry name" value="NUCLEAR INTRON MATURASE 1, MITOCHONDRIAL-RELATED"/>
    <property type="match status" value="1"/>
</dbReference>
<evidence type="ECO:0000256" key="1">
    <source>
        <dbReference type="ARBA" id="ARBA00034120"/>
    </source>
</evidence>
<dbReference type="CDD" id="cd01651">
    <property type="entry name" value="RT_G2_intron"/>
    <property type="match status" value="1"/>
</dbReference>
<dbReference type="PANTHER" id="PTHR34047:SF8">
    <property type="entry name" value="PROTEIN YKFC"/>
    <property type="match status" value="1"/>
</dbReference>
<evidence type="ECO:0000259" key="3">
    <source>
        <dbReference type="PROSITE" id="PS50878"/>
    </source>
</evidence>
<feature type="region of interest" description="Disordered" evidence="2">
    <location>
        <begin position="29"/>
        <end position="55"/>
    </location>
</feature>
<dbReference type="NCBIfam" id="TIGR04416">
    <property type="entry name" value="group_II_RT_mat"/>
    <property type="match status" value="1"/>
</dbReference>
<dbReference type="InterPro" id="IPR030931">
    <property type="entry name" value="Group_II_RT_mat"/>
</dbReference>
<dbReference type="EC" id="2.7.7.49" evidence="4"/>
<comment type="similarity">
    <text evidence="1">Belongs to the bacterial reverse transcriptase family.</text>
</comment>
<comment type="caution">
    <text evidence="4">The sequence shown here is derived from an EMBL/GenBank/DDBJ whole genome shotgun (WGS) entry which is preliminary data.</text>
</comment>
<organism evidence="4 5">
    <name type="scientific">Mesorhizobium newzealandense</name>
    <dbReference type="NCBI Taxonomy" id="1300302"/>
    <lineage>
        <taxon>Bacteria</taxon>
        <taxon>Pseudomonadati</taxon>
        <taxon>Pseudomonadota</taxon>
        <taxon>Alphaproteobacteria</taxon>
        <taxon>Hyphomicrobiales</taxon>
        <taxon>Phyllobacteriaceae</taxon>
        <taxon>Mesorhizobium</taxon>
    </lineage>
</organism>
<dbReference type="GO" id="GO:0003964">
    <property type="term" value="F:RNA-directed DNA polymerase activity"/>
    <property type="evidence" value="ECO:0007669"/>
    <property type="project" value="UniProtKB-KW"/>
</dbReference>
<evidence type="ECO:0000313" key="5">
    <source>
        <dbReference type="Proteomes" id="UP001597405"/>
    </source>
</evidence>
<dbReference type="PROSITE" id="PS50878">
    <property type="entry name" value="RT_POL"/>
    <property type="match status" value="1"/>
</dbReference>
<dbReference type="EMBL" id="JBHUGZ010000001">
    <property type="protein sequence ID" value="MFD1981851.1"/>
    <property type="molecule type" value="Genomic_DNA"/>
</dbReference>
<reference evidence="5" key="1">
    <citation type="journal article" date="2019" name="Int. J. Syst. Evol. Microbiol.">
        <title>The Global Catalogue of Microorganisms (GCM) 10K type strain sequencing project: providing services to taxonomists for standard genome sequencing and annotation.</title>
        <authorList>
            <consortium name="The Broad Institute Genomics Platform"/>
            <consortium name="The Broad Institute Genome Sequencing Center for Infectious Disease"/>
            <person name="Wu L."/>
            <person name="Ma J."/>
        </authorList>
    </citation>
    <scope>NUCLEOTIDE SEQUENCE [LARGE SCALE GENOMIC DNA]</scope>
    <source>
        <strain evidence="5">CGMCC 1.16225</strain>
    </source>
</reference>
<proteinExistence type="inferred from homology"/>
<keyword evidence="4" id="KW-0695">RNA-directed DNA polymerase</keyword>
<keyword evidence="4" id="KW-0808">Transferase</keyword>
<dbReference type="SUPFAM" id="SSF56672">
    <property type="entry name" value="DNA/RNA polymerases"/>
    <property type="match status" value="1"/>
</dbReference>
<evidence type="ECO:0000256" key="2">
    <source>
        <dbReference type="SAM" id="MobiDB-lite"/>
    </source>
</evidence>
<evidence type="ECO:0000313" key="4">
    <source>
        <dbReference type="EMBL" id="MFD1981851.1"/>
    </source>
</evidence>
<name>A0ABW4U6S0_9HYPH</name>